<sequence>MSKTNTAKTPAAPAQATTTPAAEIDGTASTAATAGSTDNQVAQANGNVSSQAATQEPQPQVKKSKVSKALIAKCVIPLGKKTYQPGEPLPEDLTDDQLDELKALSAI</sequence>
<feature type="region of interest" description="Disordered" evidence="1">
    <location>
        <begin position="1"/>
        <end position="66"/>
    </location>
</feature>
<proteinExistence type="predicted"/>
<name>A0ABN1FXW9_9HYPH</name>
<evidence type="ECO:0008006" key="4">
    <source>
        <dbReference type="Google" id="ProtNLM"/>
    </source>
</evidence>
<feature type="compositionally biased region" description="Polar residues" evidence="1">
    <location>
        <begin position="38"/>
        <end position="58"/>
    </location>
</feature>
<dbReference type="EMBL" id="BAAADE010000002">
    <property type="protein sequence ID" value="GAA0600096.1"/>
    <property type="molecule type" value="Genomic_DNA"/>
</dbReference>
<dbReference type="Proteomes" id="UP001424441">
    <property type="component" value="Unassembled WGS sequence"/>
</dbReference>
<evidence type="ECO:0000256" key="1">
    <source>
        <dbReference type="SAM" id="MobiDB-lite"/>
    </source>
</evidence>
<reference evidence="2 3" key="1">
    <citation type="journal article" date="2019" name="Int. J. Syst. Evol. Microbiol.">
        <title>The Global Catalogue of Microorganisms (GCM) 10K type strain sequencing project: providing services to taxonomists for standard genome sequencing and annotation.</title>
        <authorList>
            <consortium name="The Broad Institute Genomics Platform"/>
            <consortium name="The Broad Institute Genome Sequencing Center for Infectious Disease"/>
            <person name="Wu L."/>
            <person name="Ma J."/>
        </authorList>
    </citation>
    <scope>NUCLEOTIDE SEQUENCE [LARGE SCALE GENOMIC DNA]</scope>
    <source>
        <strain evidence="2 3">JCM 15115</strain>
    </source>
</reference>
<keyword evidence="3" id="KW-1185">Reference proteome</keyword>
<evidence type="ECO:0000313" key="2">
    <source>
        <dbReference type="EMBL" id="GAA0600096.1"/>
    </source>
</evidence>
<accession>A0ABN1FXW9</accession>
<feature type="compositionally biased region" description="Low complexity" evidence="1">
    <location>
        <begin position="1"/>
        <end position="37"/>
    </location>
</feature>
<comment type="caution">
    <text evidence="2">The sequence shown here is derived from an EMBL/GenBank/DDBJ whole genome shotgun (WGS) entry which is preliminary data.</text>
</comment>
<gene>
    <name evidence="2" type="ORF">GCM10008943_14110</name>
</gene>
<dbReference type="RefSeq" id="WP_343803680.1">
    <property type="nucleotide sequence ID" value="NZ_BAAADE010000002.1"/>
</dbReference>
<protein>
    <recommendedName>
        <fullName evidence="4">Mu-like prophage FluMu N-terminal domain-containing protein</fullName>
    </recommendedName>
</protein>
<evidence type="ECO:0000313" key="3">
    <source>
        <dbReference type="Proteomes" id="UP001424441"/>
    </source>
</evidence>
<organism evidence="2 3">
    <name type="scientific">Paenochrobactrum glaciei</name>
    <dbReference type="NCBI Taxonomy" id="486407"/>
    <lineage>
        <taxon>Bacteria</taxon>
        <taxon>Pseudomonadati</taxon>
        <taxon>Pseudomonadota</taxon>
        <taxon>Alphaproteobacteria</taxon>
        <taxon>Hyphomicrobiales</taxon>
        <taxon>Brucellaceae</taxon>
        <taxon>Paenochrobactrum</taxon>
    </lineage>
</organism>